<evidence type="ECO:0000313" key="1">
    <source>
        <dbReference type="EMBL" id="VDD93678.1"/>
    </source>
</evidence>
<dbReference type="InterPro" id="IPR008042">
    <property type="entry name" value="Retrotrans_Pao"/>
</dbReference>
<dbReference type="WBParaSite" id="EVEC_0000899101-mRNA-1">
    <property type="protein sequence ID" value="EVEC_0000899101-mRNA-1"/>
    <property type="gene ID" value="EVEC_0000899101"/>
</dbReference>
<evidence type="ECO:0000313" key="2">
    <source>
        <dbReference type="Proteomes" id="UP000274131"/>
    </source>
</evidence>
<sequence>MVLVADWEPSELHTFTDVFGKTRLNPARNISLPRLELSGLLFRVRPLNFVLYELRLHSSQVFLWCDSKCFLERTFSPNFSQCLLKSGPERLSYDQDKWLRICYSTREVLSLHSVMIKTMDTVARARDDFLERMNARP</sequence>
<dbReference type="AlphaFoldDB" id="A0A0N4VE88"/>
<dbReference type="Proteomes" id="UP000274131">
    <property type="component" value="Unassembled WGS sequence"/>
</dbReference>
<reference evidence="1 2" key="2">
    <citation type="submission" date="2018-10" db="EMBL/GenBank/DDBJ databases">
        <authorList>
            <consortium name="Pathogen Informatics"/>
        </authorList>
    </citation>
    <scope>NUCLEOTIDE SEQUENCE [LARGE SCALE GENOMIC DNA]</scope>
</reference>
<proteinExistence type="predicted"/>
<dbReference type="Pfam" id="PF05380">
    <property type="entry name" value="Peptidase_A17"/>
    <property type="match status" value="1"/>
</dbReference>
<dbReference type="OrthoDB" id="5857971at2759"/>
<evidence type="ECO:0000313" key="3">
    <source>
        <dbReference type="WBParaSite" id="EVEC_0000899101-mRNA-1"/>
    </source>
</evidence>
<protein>
    <submittedName>
        <fullName evidence="1 3">Uncharacterized protein</fullName>
    </submittedName>
</protein>
<organism evidence="3">
    <name type="scientific">Enterobius vermicularis</name>
    <name type="common">Human pinworm</name>
    <dbReference type="NCBI Taxonomy" id="51028"/>
    <lineage>
        <taxon>Eukaryota</taxon>
        <taxon>Metazoa</taxon>
        <taxon>Ecdysozoa</taxon>
        <taxon>Nematoda</taxon>
        <taxon>Chromadorea</taxon>
        <taxon>Rhabditida</taxon>
        <taxon>Spirurina</taxon>
        <taxon>Oxyuridomorpha</taxon>
        <taxon>Oxyuroidea</taxon>
        <taxon>Oxyuridae</taxon>
        <taxon>Enterobius</taxon>
    </lineage>
</organism>
<keyword evidence="2" id="KW-1185">Reference proteome</keyword>
<gene>
    <name evidence="1" type="ORF">EVEC_LOCUS8429</name>
</gene>
<accession>A0A0N4VE88</accession>
<dbReference type="EMBL" id="UXUI01009421">
    <property type="protein sequence ID" value="VDD93678.1"/>
    <property type="molecule type" value="Genomic_DNA"/>
</dbReference>
<reference evidence="3" key="1">
    <citation type="submission" date="2017-02" db="UniProtKB">
        <authorList>
            <consortium name="WormBaseParasite"/>
        </authorList>
    </citation>
    <scope>IDENTIFICATION</scope>
</reference>
<name>A0A0N4VE88_ENTVE</name>